<dbReference type="GO" id="GO:0005829">
    <property type="term" value="C:cytosol"/>
    <property type="evidence" value="ECO:0007669"/>
    <property type="project" value="TreeGrafter"/>
</dbReference>
<dbReference type="InterPro" id="IPR036061">
    <property type="entry name" value="CheW-like_dom_sf"/>
</dbReference>
<comment type="caution">
    <text evidence="3">The sequence shown here is derived from an EMBL/GenBank/DDBJ whole genome shotgun (WGS) entry which is preliminary data.</text>
</comment>
<dbReference type="EMBL" id="AOHZ01000017">
    <property type="protein sequence ID" value="ELY60744.1"/>
    <property type="molecule type" value="Genomic_DNA"/>
</dbReference>
<proteinExistence type="predicted"/>
<keyword evidence="4" id="KW-1185">Reference proteome</keyword>
<reference evidence="3 4" key="1">
    <citation type="journal article" date="2014" name="PLoS Genet.">
        <title>Phylogenetically driven sequencing of extremely halophilic archaea reveals strategies for static and dynamic osmo-response.</title>
        <authorList>
            <person name="Becker E.A."/>
            <person name="Seitzer P.M."/>
            <person name="Tritt A."/>
            <person name="Larsen D."/>
            <person name="Krusor M."/>
            <person name="Yao A.I."/>
            <person name="Wu D."/>
            <person name="Madern D."/>
            <person name="Eisen J.A."/>
            <person name="Darling A.E."/>
            <person name="Facciotti M.T."/>
        </authorList>
    </citation>
    <scope>NUCLEOTIDE SEQUENCE [LARGE SCALE GENOMIC DNA]</scope>
    <source>
        <strain evidence="3 4">JCM 12255</strain>
    </source>
</reference>
<dbReference type="AlphaFoldDB" id="L9XG84"/>
<dbReference type="SMART" id="SM00260">
    <property type="entry name" value="CheW"/>
    <property type="match status" value="1"/>
</dbReference>
<dbReference type="PROSITE" id="PS50851">
    <property type="entry name" value="CHEW"/>
    <property type="match status" value="1"/>
</dbReference>
<dbReference type="Proteomes" id="UP000011602">
    <property type="component" value="Unassembled WGS sequence"/>
</dbReference>
<dbReference type="PATRIC" id="fig|1227499.3.peg.730"/>
<evidence type="ECO:0000313" key="4">
    <source>
        <dbReference type="Proteomes" id="UP000011602"/>
    </source>
</evidence>
<dbReference type="SUPFAM" id="SSF50341">
    <property type="entry name" value="CheW-like"/>
    <property type="match status" value="1"/>
</dbReference>
<dbReference type="PANTHER" id="PTHR22617:SF23">
    <property type="entry name" value="CHEMOTAXIS PROTEIN CHEW"/>
    <property type="match status" value="1"/>
</dbReference>
<feature type="region of interest" description="Disordered" evidence="1">
    <location>
        <begin position="173"/>
        <end position="207"/>
    </location>
</feature>
<name>L9XG84_9EURY</name>
<accession>L9XG84</accession>
<dbReference type="Gene3D" id="2.40.50.180">
    <property type="entry name" value="CheA-289, Domain 4"/>
    <property type="match status" value="1"/>
</dbReference>
<sequence length="281" mass="29560">MAPDLSEKLLGIDIDGADDRTDEAGDDSDDDQEELEQFVFFQLGDHRLALPIAAVRTLAEVPDEMTRVPRTPNAIAGMIDLRGEITAVVEPRVHFPEIEADEAADSSGRERLLVLDRPADEQSAAIRADDVIGVETVPVSDVHDESTVEDSPLSGDSLEHPLVDALIEQAHERQPDAETGVSSHAAPVGGATDVSIEPADGDADRVSGTGVGAGVDIGTGSLTVDDESAHPLEAEDDRAVAGELEPTEAVGGATRTVVVEATPLLNVERLLLASGHREQPV</sequence>
<feature type="region of interest" description="Disordered" evidence="1">
    <location>
        <begin position="1"/>
        <end position="32"/>
    </location>
</feature>
<dbReference type="eggNOG" id="arCOG02395">
    <property type="taxonomic scope" value="Archaea"/>
</dbReference>
<dbReference type="OrthoDB" id="115049at2157"/>
<protein>
    <submittedName>
        <fullName evidence="3">Chemotaxis protein CheW</fullName>
    </submittedName>
</protein>
<organism evidence="3 4">
    <name type="scientific">Natronolimnohabitans innermongolicus JCM 12255</name>
    <dbReference type="NCBI Taxonomy" id="1227499"/>
    <lineage>
        <taxon>Archaea</taxon>
        <taxon>Methanobacteriati</taxon>
        <taxon>Methanobacteriota</taxon>
        <taxon>Stenosarchaea group</taxon>
        <taxon>Halobacteria</taxon>
        <taxon>Halobacteriales</taxon>
        <taxon>Natrialbaceae</taxon>
        <taxon>Natronolimnohabitans</taxon>
    </lineage>
</organism>
<dbReference type="GO" id="GO:0006935">
    <property type="term" value="P:chemotaxis"/>
    <property type="evidence" value="ECO:0007669"/>
    <property type="project" value="InterPro"/>
</dbReference>
<dbReference type="STRING" id="1227499.C493_03542"/>
<gene>
    <name evidence="3" type="ORF">C493_03542</name>
</gene>
<dbReference type="RefSeq" id="WP_007258017.1">
    <property type="nucleotide sequence ID" value="NZ_AOHZ01000017.1"/>
</dbReference>
<dbReference type="GO" id="GO:0007165">
    <property type="term" value="P:signal transduction"/>
    <property type="evidence" value="ECO:0007669"/>
    <property type="project" value="InterPro"/>
</dbReference>
<dbReference type="Pfam" id="PF01584">
    <property type="entry name" value="CheW"/>
    <property type="match status" value="1"/>
</dbReference>
<evidence type="ECO:0000256" key="1">
    <source>
        <dbReference type="SAM" id="MobiDB-lite"/>
    </source>
</evidence>
<dbReference type="InterPro" id="IPR039315">
    <property type="entry name" value="CheW"/>
</dbReference>
<dbReference type="InterPro" id="IPR002545">
    <property type="entry name" value="CheW-lke_dom"/>
</dbReference>
<evidence type="ECO:0000313" key="3">
    <source>
        <dbReference type="EMBL" id="ELY60744.1"/>
    </source>
</evidence>
<feature type="domain" description="CheW-like" evidence="2">
    <location>
        <begin position="35"/>
        <end position="186"/>
    </location>
</feature>
<dbReference type="Gene3D" id="2.30.30.40">
    <property type="entry name" value="SH3 Domains"/>
    <property type="match status" value="1"/>
</dbReference>
<dbReference type="PANTHER" id="PTHR22617">
    <property type="entry name" value="CHEMOTAXIS SENSOR HISTIDINE KINASE-RELATED"/>
    <property type="match status" value="1"/>
</dbReference>
<evidence type="ECO:0000259" key="2">
    <source>
        <dbReference type="PROSITE" id="PS50851"/>
    </source>
</evidence>